<gene>
    <name evidence="12" type="ORF">DCC35_02980</name>
</gene>
<evidence type="ECO:0000256" key="3">
    <source>
        <dbReference type="ARBA" id="ARBA00017228"/>
    </source>
</evidence>
<dbReference type="GO" id="GO:0005737">
    <property type="term" value="C:cytoplasm"/>
    <property type="evidence" value="ECO:0007669"/>
    <property type="project" value="UniProtKB-SubCell"/>
</dbReference>
<feature type="domain" description="Radical SAM core" evidence="11">
    <location>
        <begin position="1"/>
        <end position="232"/>
    </location>
</feature>
<dbReference type="RefSeq" id="WP_137089389.1">
    <property type="nucleotide sequence ID" value="NZ_CP028923.1"/>
</dbReference>
<dbReference type="PANTHER" id="PTHR13932:SF5">
    <property type="entry name" value="RADICAL S-ADENOSYL METHIONINE DOMAIN-CONTAINING PROTEIN 1, MITOCHONDRIAL"/>
    <property type="match status" value="1"/>
</dbReference>
<organism evidence="12 13">
    <name type="scientific">Mangrovivirga cuniculi</name>
    <dbReference type="NCBI Taxonomy" id="2715131"/>
    <lineage>
        <taxon>Bacteria</taxon>
        <taxon>Pseudomonadati</taxon>
        <taxon>Bacteroidota</taxon>
        <taxon>Cytophagia</taxon>
        <taxon>Cytophagales</taxon>
        <taxon>Mangrovivirgaceae</taxon>
        <taxon>Mangrovivirga</taxon>
    </lineage>
</organism>
<dbReference type="AlphaFoldDB" id="A0A4D7JS80"/>
<protein>
    <recommendedName>
        <fullName evidence="3 10">Heme chaperone HemW</fullName>
    </recommendedName>
</protein>
<keyword evidence="8 10" id="KW-0411">Iron-sulfur</keyword>
<comment type="function">
    <text evidence="10">Probably acts as a heme chaperone, transferring heme to an unknown acceptor. Binds one molecule of heme per monomer, possibly covalently. Binds 1 [4Fe-4S] cluster. The cluster is coordinated with 3 cysteines and an exchangeable S-adenosyl-L-methionine.</text>
</comment>
<dbReference type="SFLD" id="SFLDF00288">
    <property type="entry name" value="HemN-like__clustered_with_nucl"/>
    <property type="match status" value="1"/>
</dbReference>
<evidence type="ECO:0000256" key="1">
    <source>
        <dbReference type="ARBA" id="ARBA00001966"/>
    </source>
</evidence>
<keyword evidence="9 10" id="KW-0143">Chaperone</keyword>
<dbReference type="SFLD" id="SFLDG01082">
    <property type="entry name" value="B12-binding_domain_containing"/>
    <property type="match status" value="1"/>
</dbReference>
<comment type="subcellular location">
    <subcellularLocation>
        <location evidence="10">Cytoplasm</location>
    </subcellularLocation>
</comment>
<keyword evidence="6 10" id="KW-0479">Metal-binding</keyword>
<proteinExistence type="inferred from homology"/>
<evidence type="ECO:0000256" key="8">
    <source>
        <dbReference type="ARBA" id="ARBA00023014"/>
    </source>
</evidence>
<sequence length="375" mass="43467">MSGIYIHIPFCKQACHYCDFHFSTSLKNIELLTEAMCKEIKLQKDFFNELKVNTIYFGGGTPSLLDGENLSKIINTLYDTYNIAETPEEFTFEANPDDINIHKLENWKKIGVDRLSIGVQSFNKDILKFLNRAHDQIMAEKALEDCKKEGFNRFSLDLIYGIPGRDLEEWRKDIEKALSYDPEHISAYSLTIEEKTVFGNWLNKGKLEPMDDDEVIQQYLLLVNILEDHGYEHYEVSNFAKPGYRAVHNTSYWNSIPYLGIGPSAHSFLNEKRWWNISNNQAYINSINKGIIPCESESLSKEDQVNEYIMTKLRLKEGIDNNEFINRFGFDFIEKNKSYLHEISSEGLGVLLNNFFKLTTKGKLFADQIASNLFY</sequence>
<evidence type="ECO:0000256" key="4">
    <source>
        <dbReference type="ARBA" id="ARBA00022617"/>
    </source>
</evidence>
<dbReference type="InterPro" id="IPR058240">
    <property type="entry name" value="rSAM_sf"/>
</dbReference>
<dbReference type="Pfam" id="PF04055">
    <property type="entry name" value="Radical_SAM"/>
    <property type="match status" value="1"/>
</dbReference>
<accession>A0A4D7JS80</accession>
<dbReference type="PANTHER" id="PTHR13932">
    <property type="entry name" value="COPROPORPHYRINIGEN III OXIDASE"/>
    <property type="match status" value="1"/>
</dbReference>
<dbReference type="KEGG" id="fpf:DCC35_02980"/>
<evidence type="ECO:0000313" key="13">
    <source>
        <dbReference type="Proteomes" id="UP000298616"/>
    </source>
</evidence>
<keyword evidence="4 10" id="KW-0349">Heme</keyword>
<keyword evidence="13" id="KW-1185">Reference proteome</keyword>
<dbReference type="PROSITE" id="PS51918">
    <property type="entry name" value="RADICAL_SAM"/>
    <property type="match status" value="1"/>
</dbReference>
<dbReference type="GO" id="GO:0004109">
    <property type="term" value="F:coproporphyrinogen oxidase activity"/>
    <property type="evidence" value="ECO:0007669"/>
    <property type="project" value="InterPro"/>
</dbReference>
<dbReference type="InterPro" id="IPR007197">
    <property type="entry name" value="rSAM"/>
</dbReference>
<evidence type="ECO:0000256" key="5">
    <source>
        <dbReference type="ARBA" id="ARBA00022691"/>
    </source>
</evidence>
<dbReference type="Gene3D" id="3.20.20.70">
    <property type="entry name" value="Aldolase class I"/>
    <property type="match status" value="1"/>
</dbReference>
<comment type="similarity">
    <text evidence="2">Belongs to the anaerobic coproporphyrinogen-III oxidase family. HemW subfamily.</text>
</comment>
<dbReference type="GO" id="GO:0006779">
    <property type="term" value="P:porphyrin-containing compound biosynthetic process"/>
    <property type="evidence" value="ECO:0007669"/>
    <property type="project" value="InterPro"/>
</dbReference>
<dbReference type="EMBL" id="CP028923">
    <property type="protein sequence ID" value="QCK13795.1"/>
    <property type="molecule type" value="Genomic_DNA"/>
</dbReference>
<dbReference type="InterPro" id="IPR013785">
    <property type="entry name" value="Aldolase_TIM"/>
</dbReference>
<name>A0A4D7JS80_9BACT</name>
<evidence type="ECO:0000259" key="11">
    <source>
        <dbReference type="PROSITE" id="PS51918"/>
    </source>
</evidence>
<evidence type="ECO:0000313" key="12">
    <source>
        <dbReference type="EMBL" id="QCK13795.1"/>
    </source>
</evidence>
<dbReference type="NCBIfam" id="TIGR00539">
    <property type="entry name" value="hemN_rel"/>
    <property type="match status" value="1"/>
</dbReference>
<comment type="cofactor">
    <cofactor evidence="1">
        <name>[4Fe-4S] cluster</name>
        <dbReference type="ChEBI" id="CHEBI:49883"/>
    </cofactor>
</comment>
<evidence type="ECO:0000256" key="10">
    <source>
        <dbReference type="RuleBase" id="RU364116"/>
    </source>
</evidence>
<evidence type="ECO:0000256" key="6">
    <source>
        <dbReference type="ARBA" id="ARBA00022723"/>
    </source>
</evidence>
<keyword evidence="10" id="KW-0963">Cytoplasm</keyword>
<reference evidence="12 13" key="1">
    <citation type="submission" date="2018-04" db="EMBL/GenBank/DDBJ databases">
        <title>Complete genome uncultured novel isolate.</title>
        <authorList>
            <person name="Merlino G."/>
        </authorList>
    </citation>
    <scope>NUCLEOTIDE SEQUENCE [LARGE SCALE GENOMIC DNA]</scope>
    <source>
        <strain evidence="13">R1DC9</strain>
    </source>
</reference>
<keyword evidence="5 10" id="KW-0949">S-adenosyl-L-methionine</keyword>
<keyword evidence="10" id="KW-0004">4Fe-4S</keyword>
<dbReference type="OrthoDB" id="9808022at2"/>
<evidence type="ECO:0000256" key="9">
    <source>
        <dbReference type="ARBA" id="ARBA00023186"/>
    </source>
</evidence>
<dbReference type="GO" id="GO:0046872">
    <property type="term" value="F:metal ion binding"/>
    <property type="evidence" value="ECO:0007669"/>
    <property type="project" value="UniProtKB-UniRule"/>
</dbReference>
<dbReference type="InterPro" id="IPR004559">
    <property type="entry name" value="HemW-like"/>
</dbReference>
<keyword evidence="7 10" id="KW-0408">Iron</keyword>
<evidence type="ECO:0000256" key="7">
    <source>
        <dbReference type="ARBA" id="ARBA00023004"/>
    </source>
</evidence>
<dbReference type="InterPro" id="IPR006638">
    <property type="entry name" value="Elp3/MiaA/NifB-like_rSAM"/>
</dbReference>
<dbReference type="SMART" id="SM00729">
    <property type="entry name" value="Elp3"/>
    <property type="match status" value="1"/>
</dbReference>
<dbReference type="SFLD" id="SFLDF00562">
    <property type="entry name" value="HemN-like__clustered_with_heat"/>
    <property type="match status" value="1"/>
</dbReference>
<dbReference type="Pfam" id="PF06969">
    <property type="entry name" value="HemN_C"/>
    <property type="match status" value="1"/>
</dbReference>
<dbReference type="SFLD" id="SFLDG01065">
    <property type="entry name" value="anaerobic_coproporphyrinogen-I"/>
    <property type="match status" value="1"/>
</dbReference>
<evidence type="ECO:0000256" key="2">
    <source>
        <dbReference type="ARBA" id="ARBA00006100"/>
    </source>
</evidence>
<dbReference type="InterPro" id="IPR034505">
    <property type="entry name" value="Coproporphyrinogen-III_oxidase"/>
</dbReference>
<dbReference type="InterPro" id="IPR010723">
    <property type="entry name" value="HemN_C"/>
</dbReference>
<dbReference type="SFLD" id="SFLDS00029">
    <property type="entry name" value="Radical_SAM"/>
    <property type="match status" value="1"/>
</dbReference>
<dbReference type="SUPFAM" id="SSF102114">
    <property type="entry name" value="Radical SAM enzymes"/>
    <property type="match status" value="1"/>
</dbReference>
<dbReference type="Proteomes" id="UP000298616">
    <property type="component" value="Chromosome"/>
</dbReference>
<dbReference type="GO" id="GO:0051539">
    <property type="term" value="F:4 iron, 4 sulfur cluster binding"/>
    <property type="evidence" value="ECO:0007669"/>
    <property type="project" value="UniProtKB-UniRule"/>
</dbReference>